<dbReference type="PROSITE" id="PS51318">
    <property type="entry name" value="TAT"/>
    <property type="match status" value="1"/>
</dbReference>
<name>A0A4R0HBV7_9ACTN</name>
<evidence type="ECO:0000256" key="1">
    <source>
        <dbReference type="SAM" id="MobiDB-lite"/>
    </source>
</evidence>
<keyword evidence="3" id="KW-0223">Dioxygenase</keyword>
<reference evidence="3 4" key="1">
    <citation type="submission" date="2019-02" db="EMBL/GenBank/DDBJ databases">
        <title>Kribbella capetownensis sp. nov. and Kribbella speibonae sp. nov., isolated from soil.</title>
        <authorList>
            <person name="Curtis S.M."/>
            <person name="Norton I."/>
            <person name="Everest G.J."/>
            <person name="Meyers P.R."/>
        </authorList>
    </citation>
    <scope>NUCLEOTIDE SEQUENCE [LARGE SCALE GENOMIC DNA]</scope>
    <source>
        <strain evidence="3 4">KCTC 29219</strain>
    </source>
</reference>
<dbReference type="AlphaFoldDB" id="A0A4R0HBV7"/>
<dbReference type="GO" id="GO:0016702">
    <property type="term" value="F:oxidoreductase activity, acting on single donors with incorporation of molecular oxygen, incorporation of two atoms of oxygen"/>
    <property type="evidence" value="ECO:0007669"/>
    <property type="project" value="InterPro"/>
</dbReference>
<dbReference type="InterPro" id="IPR006311">
    <property type="entry name" value="TAT_signal"/>
</dbReference>
<dbReference type="CDD" id="cd03457">
    <property type="entry name" value="intradiol_dioxygenase_like"/>
    <property type="match status" value="1"/>
</dbReference>
<dbReference type="Proteomes" id="UP000292346">
    <property type="component" value="Unassembled WGS sequence"/>
</dbReference>
<feature type="compositionally biased region" description="Low complexity" evidence="1">
    <location>
        <begin position="44"/>
        <end position="76"/>
    </location>
</feature>
<organism evidence="3 4">
    <name type="scientific">Kribbella soli</name>
    <dbReference type="NCBI Taxonomy" id="1124743"/>
    <lineage>
        <taxon>Bacteria</taxon>
        <taxon>Bacillati</taxon>
        <taxon>Actinomycetota</taxon>
        <taxon>Actinomycetes</taxon>
        <taxon>Propionibacteriales</taxon>
        <taxon>Kribbellaceae</taxon>
        <taxon>Kribbella</taxon>
    </lineage>
</organism>
<dbReference type="InterPro" id="IPR000627">
    <property type="entry name" value="Intradiol_dOase_C"/>
</dbReference>
<dbReference type="SUPFAM" id="SSF49482">
    <property type="entry name" value="Aromatic compound dioxygenase"/>
    <property type="match status" value="1"/>
</dbReference>
<proteinExistence type="predicted"/>
<feature type="domain" description="Intradiol ring-cleavage dioxygenases" evidence="2">
    <location>
        <begin position="119"/>
        <end position="194"/>
    </location>
</feature>
<feature type="region of interest" description="Disordered" evidence="1">
    <location>
        <begin position="44"/>
        <end position="102"/>
    </location>
</feature>
<dbReference type="PANTHER" id="PTHR34315">
    <property type="match status" value="1"/>
</dbReference>
<evidence type="ECO:0000313" key="4">
    <source>
        <dbReference type="Proteomes" id="UP000292346"/>
    </source>
</evidence>
<dbReference type="GO" id="GO:0008199">
    <property type="term" value="F:ferric iron binding"/>
    <property type="evidence" value="ECO:0007669"/>
    <property type="project" value="InterPro"/>
</dbReference>
<accession>A0A4R0HBV7</accession>
<dbReference type="Pfam" id="PF00775">
    <property type="entry name" value="Dioxygenase_C"/>
    <property type="match status" value="1"/>
</dbReference>
<dbReference type="Gene3D" id="2.60.130.10">
    <property type="entry name" value="Aromatic compound dioxygenase"/>
    <property type="match status" value="1"/>
</dbReference>
<protein>
    <submittedName>
        <fullName evidence="3">3,4-dioxygenase subunit beta</fullName>
    </submittedName>
</protein>
<evidence type="ECO:0000259" key="2">
    <source>
        <dbReference type="Pfam" id="PF00775"/>
    </source>
</evidence>
<sequence length="285" mass="29574">MTPPTQPPPNHDRGLEYDLATLHRRRFLGLFTAAGLAVVAGCATDDSTTTSTPSSTATSATPSTSSSTSSATTDASVDVDEIPQETGGPYPGDGSNGPNVLTQSGIVRSDITKSFGSASGVATGVPLTVELTVVDADQDKALEGAAVYLWHCDAQGRYSLYSDGVTNENYLRGVQAADGSGKVRFTTIFPAAYMGRWPHIHFEVYASAAEATKAGQITRTSQLALPKDVCSTVYATDGYDGSAQNLSQTSLETDNVFGDDDGVHQLATVTGDISSGYVATLTVGV</sequence>
<dbReference type="OrthoDB" id="9800887at2"/>
<gene>
    <name evidence="3" type="ORF">E0H45_17120</name>
</gene>
<keyword evidence="4" id="KW-1185">Reference proteome</keyword>
<dbReference type="InterPro" id="IPR015889">
    <property type="entry name" value="Intradiol_dOase_core"/>
</dbReference>
<keyword evidence="3" id="KW-0560">Oxidoreductase</keyword>
<dbReference type="RefSeq" id="WP_131338393.1">
    <property type="nucleotide sequence ID" value="NZ_SJJZ01000002.1"/>
</dbReference>
<dbReference type="EMBL" id="SJJZ01000002">
    <property type="protein sequence ID" value="TCC07683.1"/>
    <property type="molecule type" value="Genomic_DNA"/>
</dbReference>
<dbReference type="PANTHER" id="PTHR34315:SF1">
    <property type="entry name" value="INTRADIOL RING-CLEAVAGE DIOXYGENASES DOMAIN-CONTAINING PROTEIN-RELATED"/>
    <property type="match status" value="1"/>
</dbReference>
<evidence type="ECO:0000313" key="3">
    <source>
        <dbReference type="EMBL" id="TCC07683.1"/>
    </source>
</evidence>
<comment type="caution">
    <text evidence="3">The sequence shown here is derived from an EMBL/GenBank/DDBJ whole genome shotgun (WGS) entry which is preliminary data.</text>
</comment>